<proteinExistence type="predicted"/>
<dbReference type="SUPFAM" id="SSF52833">
    <property type="entry name" value="Thioredoxin-like"/>
    <property type="match status" value="1"/>
</dbReference>
<feature type="domain" description="KaiB" evidence="2">
    <location>
        <begin position="29"/>
        <end position="111"/>
    </location>
</feature>
<dbReference type="InterPro" id="IPR036249">
    <property type="entry name" value="Thioredoxin-like_sf"/>
</dbReference>
<dbReference type="PANTHER" id="PTHR41709:SF2">
    <property type="entry name" value="CIRCADIAN CLOCK PROTEIN KAIB2"/>
    <property type="match status" value="1"/>
</dbReference>
<name>A0ABT3FRI0_9BACT</name>
<dbReference type="PANTHER" id="PTHR41709">
    <property type="entry name" value="KAIB-LIKE PROTEIN 1"/>
    <property type="match status" value="1"/>
</dbReference>
<evidence type="ECO:0000259" key="2">
    <source>
        <dbReference type="SMART" id="SM01248"/>
    </source>
</evidence>
<dbReference type="RefSeq" id="WP_264502150.1">
    <property type="nucleotide sequence ID" value="NZ_JAPDDS010000008.1"/>
</dbReference>
<accession>A0ABT3FRI0</accession>
<dbReference type="Gene3D" id="3.40.30.10">
    <property type="entry name" value="Glutaredoxin"/>
    <property type="match status" value="1"/>
</dbReference>
<evidence type="ECO:0000313" key="4">
    <source>
        <dbReference type="Proteomes" id="UP001207930"/>
    </source>
</evidence>
<organism evidence="3 4">
    <name type="scientific">Luteolibacter flavescens</name>
    <dbReference type="NCBI Taxonomy" id="1859460"/>
    <lineage>
        <taxon>Bacteria</taxon>
        <taxon>Pseudomonadati</taxon>
        <taxon>Verrucomicrobiota</taxon>
        <taxon>Verrucomicrobiia</taxon>
        <taxon>Verrucomicrobiales</taxon>
        <taxon>Verrucomicrobiaceae</taxon>
        <taxon>Luteolibacter</taxon>
    </lineage>
</organism>
<comment type="caution">
    <text evidence="3">The sequence shown here is derived from an EMBL/GenBank/DDBJ whole genome shotgun (WGS) entry which is preliminary data.</text>
</comment>
<keyword evidence="4" id="KW-1185">Reference proteome</keyword>
<sequence length="123" mass="13563">MSTDDPTRPPDAPGIPHENGNGHQPWELMLFVAGQSPKSVMAYANLRKACDHYLPGRYRIELVDLTRGQASLAKQYQVVAIPTLIRKQPDPQKRIIGSLSDIQRLVNDLDLGSPILNPPSTPS</sequence>
<dbReference type="Proteomes" id="UP001207930">
    <property type="component" value="Unassembled WGS sequence"/>
</dbReference>
<dbReference type="InterPro" id="IPR039022">
    <property type="entry name" value="KaiB-like"/>
</dbReference>
<evidence type="ECO:0000256" key="1">
    <source>
        <dbReference type="SAM" id="MobiDB-lite"/>
    </source>
</evidence>
<dbReference type="EMBL" id="JAPDDS010000008">
    <property type="protein sequence ID" value="MCW1886196.1"/>
    <property type="molecule type" value="Genomic_DNA"/>
</dbReference>
<dbReference type="CDD" id="cd02978">
    <property type="entry name" value="KaiB_like"/>
    <property type="match status" value="1"/>
</dbReference>
<dbReference type="Pfam" id="PF07689">
    <property type="entry name" value="KaiB"/>
    <property type="match status" value="1"/>
</dbReference>
<evidence type="ECO:0000313" key="3">
    <source>
        <dbReference type="EMBL" id="MCW1886196.1"/>
    </source>
</evidence>
<protein>
    <submittedName>
        <fullName evidence="3">Circadian clock KaiB family protein</fullName>
    </submittedName>
</protein>
<reference evidence="3 4" key="1">
    <citation type="submission" date="2022-10" db="EMBL/GenBank/DDBJ databases">
        <title>Luteolibacter flavescens strain MCCC 1K03193, whole genome shotgun sequencing project.</title>
        <authorList>
            <person name="Zhao G."/>
            <person name="Shen L."/>
        </authorList>
    </citation>
    <scope>NUCLEOTIDE SEQUENCE [LARGE SCALE GENOMIC DNA]</scope>
    <source>
        <strain evidence="3 4">MCCC 1K03193</strain>
    </source>
</reference>
<dbReference type="InterPro" id="IPR011649">
    <property type="entry name" value="KaiB_domain"/>
</dbReference>
<dbReference type="SMART" id="SM01248">
    <property type="entry name" value="KaiB"/>
    <property type="match status" value="1"/>
</dbReference>
<gene>
    <name evidence="3" type="ORF">OKA04_15770</name>
</gene>
<feature type="region of interest" description="Disordered" evidence="1">
    <location>
        <begin position="1"/>
        <end position="22"/>
    </location>
</feature>